<evidence type="ECO:0000313" key="2">
    <source>
        <dbReference type="WBParaSite" id="PEQ_0000826301-mRNA-1"/>
    </source>
</evidence>
<reference evidence="2" key="1">
    <citation type="submission" date="2022-11" db="UniProtKB">
        <authorList>
            <consortium name="WormBaseParasite"/>
        </authorList>
    </citation>
    <scope>IDENTIFICATION</scope>
</reference>
<sequence>MTKFNSRRNIVIEYLGCLYAKSLTTSLLNFDSLLFLNLFR</sequence>
<name>A0A914RTU2_PAREQ</name>
<protein>
    <submittedName>
        <fullName evidence="2">Uncharacterized protein</fullName>
    </submittedName>
</protein>
<proteinExistence type="predicted"/>
<accession>A0A914RTU2</accession>
<dbReference type="AlphaFoldDB" id="A0A914RTU2"/>
<evidence type="ECO:0000313" key="1">
    <source>
        <dbReference type="Proteomes" id="UP000887564"/>
    </source>
</evidence>
<keyword evidence="1" id="KW-1185">Reference proteome</keyword>
<dbReference type="WBParaSite" id="PEQ_0000826301-mRNA-1">
    <property type="protein sequence ID" value="PEQ_0000826301-mRNA-1"/>
    <property type="gene ID" value="PEQ_0000826301"/>
</dbReference>
<organism evidence="1 2">
    <name type="scientific">Parascaris equorum</name>
    <name type="common">Equine roundworm</name>
    <dbReference type="NCBI Taxonomy" id="6256"/>
    <lineage>
        <taxon>Eukaryota</taxon>
        <taxon>Metazoa</taxon>
        <taxon>Ecdysozoa</taxon>
        <taxon>Nematoda</taxon>
        <taxon>Chromadorea</taxon>
        <taxon>Rhabditida</taxon>
        <taxon>Spirurina</taxon>
        <taxon>Ascaridomorpha</taxon>
        <taxon>Ascaridoidea</taxon>
        <taxon>Ascarididae</taxon>
        <taxon>Parascaris</taxon>
    </lineage>
</organism>
<dbReference type="Proteomes" id="UP000887564">
    <property type="component" value="Unplaced"/>
</dbReference>